<dbReference type="OrthoDB" id="9781481at2"/>
<dbReference type="Proteomes" id="UP000190423">
    <property type="component" value="Unassembled WGS sequence"/>
</dbReference>
<evidence type="ECO:0000313" key="4">
    <source>
        <dbReference type="Proteomes" id="UP000190423"/>
    </source>
</evidence>
<dbReference type="STRING" id="261392.SAMN02745149_00898"/>
<keyword evidence="4" id="KW-1185">Reference proteome</keyword>
<dbReference type="RefSeq" id="WP_078932812.1">
    <property type="nucleotide sequence ID" value="NZ_FUWG01000006.1"/>
</dbReference>
<dbReference type="GO" id="GO:0005524">
    <property type="term" value="F:ATP binding"/>
    <property type="evidence" value="ECO:0007669"/>
    <property type="project" value="InterPro"/>
</dbReference>
<dbReference type="PANTHER" id="PTHR37291:SF1">
    <property type="entry name" value="TYPE IV METHYL-DIRECTED RESTRICTION ENZYME ECOKMCRB SUBUNIT"/>
    <property type="match status" value="1"/>
</dbReference>
<evidence type="ECO:0000313" key="3">
    <source>
        <dbReference type="EMBL" id="SJZ35564.1"/>
    </source>
</evidence>
<organism evidence="3 4">
    <name type="scientific">Treponema porcinum</name>
    <dbReference type="NCBI Taxonomy" id="261392"/>
    <lineage>
        <taxon>Bacteria</taxon>
        <taxon>Pseudomonadati</taxon>
        <taxon>Spirochaetota</taxon>
        <taxon>Spirochaetia</taxon>
        <taxon>Spirochaetales</taxon>
        <taxon>Treponemataceae</taxon>
        <taxon>Treponema</taxon>
    </lineage>
</organism>
<evidence type="ECO:0000259" key="2">
    <source>
        <dbReference type="Pfam" id="PF07728"/>
    </source>
</evidence>
<sequence>MNFTFSNGLYTIGKNFFSKKELIDLIQDDLIENLLTKDESIIEKKEPSNQNLSYSTHAPTQTIYYGVPGSGKSRKIDEKTKFVSDEQKIRVVFHPEYTNADFVGQILPVVDGDAVKYTFKPGSFTRILVAALKNPEKPYYLIIEEINRGNAAAIFGEIFQLLDRGSDGWSSYCIMNDDINYEIRKTVPELNWTANTGIRLPPNLSLFATMNTSDQNVFTLDNAFQRRWEMELVQNQCSDSSQMNAKITVNNQSITWKGFQTQINSIIGEKSNEGGLSSMEDKRLGCWFIKAENGIIEEKKFANKVLKYLWDDAFKFCHQEIFESDIKNFEELQKRFFEKGFDVFSENCGLKDFLSTTQPDSESKSETTTPQDSESQSETSEQ</sequence>
<feature type="domain" description="ATPase dynein-related AAA" evidence="2">
    <location>
        <begin position="65"/>
        <end position="227"/>
    </location>
</feature>
<evidence type="ECO:0000256" key="1">
    <source>
        <dbReference type="SAM" id="MobiDB-lite"/>
    </source>
</evidence>
<name>A0A1T4JZL5_TREPO</name>
<dbReference type="InterPro" id="IPR027417">
    <property type="entry name" value="P-loop_NTPase"/>
</dbReference>
<protein>
    <submittedName>
        <fullName evidence="3">AAA domain (Dynein-related subfamily)</fullName>
    </submittedName>
</protein>
<dbReference type="EMBL" id="FUWG01000006">
    <property type="protein sequence ID" value="SJZ35564.1"/>
    <property type="molecule type" value="Genomic_DNA"/>
</dbReference>
<dbReference type="Gene3D" id="3.40.50.300">
    <property type="entry name" value="P-loop containing nucleotide triphosphate hydrolases"/>
    <property type="match status" value="1"/>
</dbReference>
<dbReference type="PANTHER" id="PTHR37291">
    <property type="entry name" value="5-METHYLCYTOSINE-SPECIFIC RESTRICTION ENZYME B"/>
    <property type="match status" value="1"/>
</dbReference>
<dbReference type="InterPro" id="IPR011704">
    <property type="entry name" value="ATPase_dyneun-rel_AAA"/>
</dbReference>
<dbReference type="Pfam" id="PF07728">
    <property type="entry name" value="AAA_5"/>
    <property type="match status" value="1"/>
</dbReference>
<reference evidence="3 4" key="1">
    <citation type="submission" date="2017-02" db="EMBL/GenBank/DDBJ databases">
        <authorList>
            <person name="Peterson S.W."/>
        </authorList>
    </citation>
    <scope>NUCLEOTIDE SEQUENCE [LARGE SCALE GENOMIC DNA]</scope>
    <source>
        <strain evidence="3 4">ATCC BAA-908</strain>
    </source>
</reference>
<accession>A0A1T4JZL5</accession>
<dbReference type="AlphaFoldDB" id="A0A1T4JZL5"/>
<dbReference type="GeneID" id="78316207"/>
<proteinExistence type="predicted"/>
<gene>
    <name evidence="3" type="ORF">SAMN02745149_00898</name>
</gene>
<dbReference type="GO" id="GO:0016887">
    <property type="term" value="F:ATP hydrolysis activity"/>
    <property type="evidence" value="ECO:0007669"/>
    <property type="project" value="InterPro"/>
</dbReference>
<dbReference type="InterPro" id="IPR052934">
    <property type="entry name" value="Methyl-DNA_Rec/Restrict_Enz"/>
</dbReference>
<feature type="region of interest" description="Disordered" evidence="1">
    <location>
        <begin position="354"/>
        <end position="382"/>
    </location>
</feature>
<feature type="compositionally biased region" description="Low complexity" evidence="1">
    <location>
        <begin position="366"/>
        <end position="382"/>
    </location>
</feature>
<dbReference type="SUPFAM" id="SSF52540">
    <property type="entry name" value="P-loop containing nucleoside triphosphate hydrolases"/>
    <property type="match status" value="1"/>
</dbReference>